<name>A0ABC8QW80_9AQUA</name>
<dbReference type="Gene3D" id="2.60.120.200">
    <property type="match status" value="1"/>
</dbReference>
<evidence type="ECO:0000313" key="3">
    <source>
        <dbReference type="EMBL" id="CAK9134578.1"/>
    </source>
</evidence>
<feature type="domain" description="Alginate lyase 2" evidence="2">
    <location>
        <begin position="87"/>
        <end position="206"/>
    </location>
</feature>
<feature type="chain" id="PRO_5044894164" description="Alginate lyase 2 domain-containing protein" evidence="1">
    <location>
        <begin position="19"/>
        <end position="208"/>
    </location>
</feature>
<keyword evidence="1" id="KW-0732">Signal</keyword>
<dbReference type="EMBL" id="CAUOFW020000492">
    <property type="protein sequence ID" value="CAK9134578.1"/>
    <property type="molecule type" value="Genomic_DNA"/>
</dbReference>
<organism evidence="3 4">
    <name type="scientific">Ilex paraguariensis</name>
    <name type="common">yerba mate</name>
    <dbReference type="NCBI Taxonomy" id="185542"/>
    <lineage>
        <taxon>Eukaryota</taxon>
        <taxon>Viridiplantae</taxon>
        <taxon>Streptophyta</taxon>
        <taxon>Embryophyta</taxon>
        <taxon>Tracheophyta</taxon>
        <taxon>Spermatophyta</taxon>
        <taxon>Magnoliopsida</taxon>
        <taxon>eudicotyledons</taxon>
        <taxon>Gunneridae</taxon>
        <taxon>Pentapetalae</taxon>
        <taxon>asterids</taxon>
        <taxon>campanulids</taxon>
        <taxon>Aquifoliales</taxon>
        <taxon>Aquifoliaceae</taxon>
        <taxon>Ilex</taxon>
    </lineage>
</organism>
<comment type="caution">
    <text evidence="3">The sequence shown here is derived from an EMBL/GenBank/DDBJ whole genome shotgun (WGS) entry which is preliminary data.</text>
</comment>
<dbReference type="PANTHER" id="PTHR33681:SF11">
    <property type="entry name" value="ALGINATE LYASE"/>
    <property type="match status" value="1"/>
</dbReference>
<evidence type="ECO:0000313" key="4">
    <source>
        <dbReference type="Proteomes" id="UP001642360"/>
    </source>
</evidence>
<dbReference type="PANTHER" id="PTHR33681">
    <property type="entry name" value="BINDING PROTEIN, PUTATIVE, EXPRESSED-RELATED"/>
    <property type="match status" value="1"/>
</dbReference>
<reference evidence="3 4" key="1">
    <citation type="submission" date="2024-02" db="EMBL/GenBank/DDBJ databases">
        <authorList>
            <person name="Vignale AGUSTIN F."/>
            <person name="Sosa J E."/>
            <person name="Modenutti C."/>
        </authorList>
    </citation>
    <scope>NUCLEOTIDE SEQUENCE [LARGE SCALE GENOMIC DNA]</scope>
</reference>
<dbReference type="SUPFAM" id="SSF49899">
    <property type="entry name" value="Concanavalin A-like lectins/glucanases"/>
    <property type="match status" value="1"/>
</dbReference>
<dbReference type="AlphaFoldDB" id="A0ABC8QW80"/>
<keyword evidence="4" id="KW-1185">Reference proteome</keyword>
<feature type="signal peptide" evidence="1">
    <location>
        <begin position="1"/>
        <end position="18"/>
    </location>
</feature>
<dbReference type="Pfam" id="PF08787">
    <property type="entry name" value="Alginate_lyase2"/>
    <property type="match status" value="1"/>
</dbReference>
<gene>
    <name evidence="3" type="ORF">ILEXP_LOCUS1510</name>
</gene>
<dbReference type="Proteomes" id="UP001642360">
    <property type="component" value="Unassembled WGS sequence"/>
</dbReference>
<evidence type="ECO:0000259" key="2">
    <source>
        <dbReference type="Pfam" id="PF08787"/>
    </source>
</evidence>
<protein>
    <recommendedName>
        <fullName evidence="2">Alginate lyase 2 domain-containing protein</fullName>
    </recommendedName>
</protein>
<dbReference type="InterPro" id="IPR013320">
    <property type="entry name" value="ConA-like_dom_sf"/>
</dbReference>
<evidence type="ECO:0000256" key="1">
    <source>
        <dbReference type="SAM" id="SignalP"/>
    </source>
</evidence>
<sequence length="208" mass="23532">MMNLSNGYSLYLIVLVSSLPNLSLLSGADPTDGFTEIPLTEANFLLQKPYDIPLEERYSYENGVHKMWVYADDKPHALVQGLDYCSGAWKFEGNVFVPNGTSGATIVQIHGAAHGNTTMLLRIYNGEMRYYTYELVDATNLYDKWCRVNLIHNVDGGLVTVFIDGVQKFETHDHGPGDLYFKCGVYGAPSNISYYMESRWKDIKIYKK</sequence>
<dbReference type="InterPro" id="IPR014895">
    <property type="entry name" value="Alginate_lyase_2"/>
</dbReference>
<proteinExistence type="predicted"/>
<accession>A0ABC8QW80</accession>